<evidence type="ECO:0000256" key="1">
    <source>
        <dbReference type="SAM" id="MobiDB-lite"/>
    </source>
</evidence>
<feature type="compositionally biased region" description="Basic and acidic residues" evidence="1">
    <location>
        <begin position="602"/>
        <end position="616"/>
    </location>
</feature>
<protein>
    <recommendedName>
        <fullName evidence="3">START domain-containing protein</fullName>
    </recommendedName>
</protein>
<evidence type="ECO:0008006" key="3">
    <source>
        <dbReference type="Google" id="ProtNLM"/>
    </source>
</evidence>
<dbReference type="Gene3D" id="3.30.530.20">
    <property type="match status" value="1"/>
</dbReference>
<name>A0A7S1U537_9STRA</name>
<dbReference type="AlphaFoldDB" id="A0A7S1U537"/>
<proteinExistence type="predicted"/>
<dbReference type="SUPFAM" id="SSF55961">
    <property type="entry name" value="Bet v1-like"/>
    <property type="match status" value="1"/>
</dbReference>
<evidence type="ECO:0000313" key="2">
    <source>
        <dbReference type="EMBL" id="CAD9257385.1"/>
    </source>
</evidence>
<gene>
    <name evidence="2" type="ORF">PPAR1163_LOCUS15757</name>
</gene>
<feature type="region of interest" description="Disordered" evidence="1">
    <location>
        <begin position="598"/>
        <end position="640"/>
    </location>
</feature>
<organism evidence="2">
    <name type="scientific">Phaeomonas parva</name>
    <dbReference type="NCBI Taxonomy" id="124430"/>
    <lineage>
        <taxon>Eukaryota</taxon>
        <taxon>Sar</taxon>
        <taxon>Stramenopiles</taxon>
        <taxon>Ochrophyta</taxon>
        <taxon>Pinguiophyceae</taxon>
        <taxon>Pinguiochrysidales</taxon>
        <taxon>Pinguiochrysidaceae</taxon>
        <taxon>Phaeomonas</taxon>
    </lineage>
</organism>
<accession>A0A7S1U537</accession>
<feature type="region of interest" description="Disordered" evidence="1">
    <location>
        <begin position="77"/>
        <end position="101"/>
    </location>
</feature>
<feature type="compositionally biased region" description="Low complexity" evidence="1">
    <location>
        <begin position="619"/>
        <end position="640"/>
    </location>
</feature>
<dbReference type="InterPro" id="IPR023393">
    <property type="entry name" value="START-like_dom_sf"/>
</dbReference>
<reference evidence="2" key="1">
    <citation type="submission" date="2021-01" db="EMBL/GenBank/DDBJ databases">
        <authorList>
            <person name="Corre E."/>
            <person name="Pelletier E."/>
            <person name="Niang G."/>
            <person name="Scheremetjew M."/>
            <person name="Finn R."/>
            <person name="Kale V."/>
            <person name="Holt S."/>
            <person name="Cochrane G."/>
            <person name="Meng A."/>
            <person name="Brown T."/>
            <person name="Cohen L."/>
        </authorList>
    </citation>
    <scope>NUCLEOTIDE SEQUENCE</scope>
    <source>
        <strain evidence="2">CCMP2877</strain>
    </source>
</reference>
<sequence length="733" mass="81272">MGVISIADDLAQSAIDLHDNLDLHQPSGLRFRHKGPKFSREDAISVVISTKHARKLKDAEFLIDRLVHLGVIQESKGTTKRRKTAAAQEARGQKHGGRPPHVMYRFKKDVINALKHQIEDHKAAGRRTSRRLSVDLDGAAKAAQANARNDVKGVSLSPLAQIASVAGLVSTTWVGWQFHCAGAGSFGMAFPLGITLHFRYQEVFEVVFLSAIVLAWSYFFGDTNIYETKTVTITRSSSQVYNGLERQPSAGVRSVKKRYTEMVESRVAKVDMSRYASLDAALDAVHEFMAKEQILDAGDLLHAVERRLLEEADSDELILFKGRLQRDLVNIGKIHKKYENAVVALVEFRYGEEAGWEPAGTVHGNEVFSKKDKRGDIWVKVDGFVVGDAAHCLAVWREGDLYQDWFPSVDFSGWVAEVGKAEVCMYFGGTFIPRLVGQDTVVHGYGVENLRDGYFLILGESVDNWPVGTNQPLPVPEPPASFFRRLFVNALKIYIEPLPDGTVRNSMIVSLRLDFPFPAWLVTHAFKAVFGMIYVSMQATMDKMKAEDAESSHYRRFAQSTSVYRDWLLPLFDQYLRQVVASRPATLLSQQSSLTEDGLDALSKDGGGDARSREQFSDTASETSAVTTMSSTSAASSSKAYSPVIRHAMANQPPKELDSDNEDQIAFHHPASPARAPAVTPPRTPQQQTSSLNPRRGDKSQRSLPSTPKLGLARSRRKGPSFSAPRPRSSSHR</sequence>
<feature type="region of interest" description="Disordered" evidence="1">
    <location>
        <begin position="672"/>
        <end position="733"/>
    </location>
</feature>
<dbReference type="EMBL" id="HBGJ01024615">
    <property type="protein sequence ID" value="CAD9257385.1"/>
    <property type="molecule type" value="Transcribed_RNA"/>
</dbReference>
<feature type="compositionally biased region" description="Low complexity" evidence="1">
    <location>
        <begin position="720"/>
        <end position="733"/>
    </location>
</feature>